<proteinExistence type="predicted"/>
<dbReference type="PANTHER" id="PTHR46118:SF4">
    <property type="entry name" value="PROTEIN ABHD11"/>
    <property type="match status" value="1"/>
</dbReference>
<keyword evidence="1 3" id="KW-0378">Hydrolase</keyword>
<dbReference type="InterPro" id="IPR029058">
    <property type="entry name" value="AB_hydrolase_fold"/>
</dbReference>
<feature type="domain" description="AB hydrolase-1" evidence="2">
    <location>
        <begin position="16"/>
        <end position="245"/>
    </location>
</feature>
<sequence length="256" mass="28234">MLATTRHGQVTEGRPLLIVHGLFGSGRNWGVIARNLSAERPVLTVDMRNHGASDWTDSHSYPEMAADLAEVIAAHGGEADVLGHSMGGKAAMVLALSDPGKVNRLIVADIAPVSYSHSQMQYLRAMRDLDLTGVTSRAQADRKLRDQVPELAIRAFLLQSLDVTEGRWRLNLPTLEQDMDKILSFPALEATFDRPTMFLAGGASDYVQPEHRGEIKRLFPGAVVVKIPRANHWLHAEKPREFEAAVTQFLARTADR</sequence>
<dbReference type="EMBL" id="JBFBVU010000028">
    <property type="protein sequence ID" value="MEV8468400.1"/>
    <property type="molecule type" value="Genomic_DNA"/>
</dbReference>
<dbReference type="InterPro" id="IPR000073">
    <property type="entry name" value="AB_hydrolase_1"/>
</dbReference>
<dbReference type="PRINTS" id="PR00111">
    <property type="entry name" value="ABHYDROLASE"/>
</dbReference>
<name>A0ABV3LA02_9RHOB</name>
<dbReference type="Proteomes" id="UP001553161">
    <property type="component" value="Unassembled WGS sequence"/>
</dbReference>
<dbReference type="Gene3D" id="3.40.50.1820">
    <property type="entry name" value="alpha/beta hydrolase"/>
    <property type="match status" value="1"/>
</dbReference>
<evidence type="ECO:0000259" key="2">
    <source>
        <dbReference type="Pfam" id="PF12697"/>
    </source>
</evidence>
<organism evidence="3 4">
    <name type="scientific">Meridianimarinicoccus marinus</name>
    <dbReference type="NCBI Taxonomy" id="3231483"/>
    <lineage>
        <taxon>Bacteria</taxon>
        <taxon>Pseudomonadati</taxon>
        <taxon>Pseudomonadota</taxon>
        <taxon>Alphaproteobacteria</taxon>
        <taxon>Rhodobacterales</taxon>
        <taxon>Paracoccaceae</taxon>
        <taxon>Meridianimarinicoccus</taxon>
    </lineage>
</organism>
<gene>
    <name evidence="3" type="ORF">AB0T83_16610</name>
</gene>
<dbReference type="PANTHER" id="PTHR46118">
    <property type="entry name" value="PROTEIN ABHD11"/>
    <property type="match status" value="1"/>
</dbReference>
<dbReference type="RefSeq" id="WP_366194353.1">
    <property type="nucleotide sequence ID" value="NZ_JBFBVU010000028.1"/>
</dbReference>
<dbReference type="Pfam" id="PF12697">
    <property type="entry name" value="Abhydrolase_6"/>
    <property type="match status" value="1"/>
</dbReference>
<accession>A0ABV3LA02</accession>
<protein>
    <submittedName>
        <fullName evidence="3">Alpha/beta fold hydrolase</fullName>
    </submittedName>
</protein>
<dbReference type="SUPFAM" id="SSF53474">
    <property type="entry name" value="alpha/beta-Hydrolases"/>
    <property type="match status" value="1"/>
</dbReference>
<comment type="caution">
    <text evidence="3">The sequence shown here is derived from an EMBL/GenBank/DDBJ whole genome shotgun (WGS) entry which is preliminary data.</text>
</comment>
<reference evidence="3 4" key="1">
    <citation type="submission" date="2024-07" db="EMBL/GenBank/DDBJ databases">
        <authorList>
            <person name="Kang M."/>
        </authorList>
    </citation>
    <scope>NUCLEOTIDE SEQUENCE [LARGE SCALE GENOMIC DNA]</scope>
    <source>
        <strain evidence="3 4">DFM31</strain>
    </source>
</reference>
<evidence type="ECO:0000256" key="1">
    <source>
        <dbReference type="ARBA" id="ARBA00022801"/>
    </source>
</evidence>
<keyword evidence="4" id="KW-1185">Reference proteome</keyword>
<evidence type="ECO:0000313" key="3">
    <source>
        <dbReference type="EMBL" id="MEV8468400.1"/>
    </source>
</evidence>
<dbReference type="GO" id="GO:0016787">
    <property type="term" value="F:hydrolase activity"/>
    <property type="evidence" value="ECO:0007669"/>
    <property type="project" value="UniProtKB-KW"/>
</dbReference>
<evidence type="ECO:0000313" key="4">
    <source>
        <dbReference type="Proteomes" id="UP001553161"/>
    </source>
</evidence>